<dbReference type="CDD" id="cd00130">
    <property type="entry name" value="PAS"/>
    <property type="match status" value="1"/>
</dbReference>
<feature type="compositionally biased region" description="Low complexity" evidence="1">
    <location>
        <begin position="277"/>
        <end position="288"/>
    </location>
</feature>
<feature type="region of interest" description="Disordered" evidence="1">
    <location>
        <begin position="231"/>
        <end position="321"/>
    </location>
</feature>
<dbReference type="EMBL" id="JAHFXF010000916">
    <property type="protein sequence ID" value="KAG9681052.1"/>
    <property type="molecule type" value="Genomic_DNA"/>
</dbReference>
<sequence length="632" mass="70484">MDLTFISIHDLTPDARVLYSSDSIVDVLGWTPDEVVNRSCWEFFSEDELPFAKAFHKKGVQMDKAAVLSYCRVKNKEGQWTGVECCFTVVYDVMIVCTSIYRRGLPSQKRAEEAPIIRRLFSSSPRDPRYHMLSHISDKFRQPAQKAKHEPRAALFLNRFTRTLTIMYATAGLEEVIGIPAEYMRGRSFYYCIAENCLQDAIKCLENAKANDSIAYLRFWFRDPRIDEEATTPMDEESDDDMGAESSVDQEVGGGVHIDGERSGSDSMDIDSSHPISNSRTTSGNSSTDVQDTHSAIFGDSRAEESSASSMTSPDGSVRPPIQREPIELEAVISCTSDGLVVCLRRARPMLPTQTRSRYDNGLFAAPWATEPILPPMEARPQQAFATNFAPSLGPFSAQTDPIRVGGPAQDDFMNSIREQAVFAWALTGINGALHQYGVNKAYGESLPLEGLEVWESDPYAQSEIFRSDSGSGLDGMTKGHSPAQMFGDPGLDGYRKSTYGHSLLKTGHPVRSAIHKQLNGRLVLRWVTTWESLLLYVLHIYISSFCKSTMGCMGDARWLPLFVVADVTTEVVDSVLRSAAAEKEEDEDFENRWCLLQHPNQRTISKPSVAPADPFQSGFLNFDIRTLQDYI</sequence>
<proteinExistence type="predicted"/>
<dbReference type="SUPFAM" id="SSF55785">
    <property type="entry name" value="PYP-like sensor domain (PAS domain)"/>
    <property type="match status" value="1"/>
</dbReference>
<reference evidence="3" key="1">
    <citation type="journal article" date="2021" name="J Fungi (Basel)">
        <title>Virulence traits and population genomics of the black yeast Aureobasidium melanogenum.</title>
        <authorList>
            <person name="Cernosa A."/>
            <person name="Sun X."/>
            <person name="Gostincar C."/>
            <person name="Fang C."/>
            <person name="Gunde-Cimerman N."/>
            <person name="Song Z."/>
        </authorList>
    </citation>
    <scope>NUCLEOTIDE SEQUENCE</scope>
    <source>
        <strain evidence="3">EXF-9911</strain>
    </source>
</reference>
<evidence type="ECO:0000256" key="1">
    <source>
        <dbReference type="SAM" id="MobiDB-lite"/>
    </source>
</evidence>
<accession>A0A9P8E6L7</accession>
<feature type="compositionally biased region" description="Polar residues" evidence="1">
    <location>
        <begin position="306"/>
        <end position="315"/>
    </location>
</feature>
<dbReference type="InterPro" id="IPR035965">
    <property type="entry name" value="PAS-like_dom_sf"/>
</dbReference>
<dbReference type="InterPro" id="IPR000014">
    <property type="entry name" value="PAS"/>
</dbReference>
<dbReference type="AlphaFoldDB" id="A0A9P8E6L7"/>
<feature type="domain" description="PAS" evidence="2">
    <location>
        <begin position="1"/>
        <end position="63"/>
    </location>
</feature>
<organism evidence="3 4">
    <name type="scientific">Aureobasidium melanogenum</name>
    <name type="common">Aureobasidium pullulans var. melanogenum</name>
    <dbReference type="NCBI Taxonomy" id="46634"/>
    <lineage>
        <taxon>Eukaryota</taxon>
        <taxon>Fungi</taxon>
        <taxon>Dikarya</taxon>
        <taxon>Ascomycota</taxon>
        <taxon>Pezizomycotina</taxon>
        <taxon>Dothideomycetes</taxon>
        <taxon>Dothideomycetidae</taxon>
        <taxon>Dothideales</taxon>
        <taxon>Saccotheciaceae</taxon>
        <taxon>Aureobasidium</taxon>
    </lineage>
</organism>
<gene>
    <name evidence="3" type="ORF">KCU76_g14750</name>
</gene>
<protein>
    <recommendedName>
        <fullName evidence="2">PAS domain-containing protein</fullName>
    </recommendedName>
</protein>
<dbReference type="PROSITE" id="PS50112">
    <property type="entry name" value="PAS"/>
    <property type="match status" value="1"/>
</dbReference>
<dbReference type="Gene3D" id="3.30.450.20">
    <property type="entry name" value="PAS domain"/>
    <property type="match status" value="1"/>
</dbReference>
<comment type="caution">
    <text evidence="3">The sequence shown here is derived from an EMBL/GenBank/DDBJ whole genome shotgun (WGS) entry which is preliminary data.</text>
</comment>
<evidence type="ECO:0000259" key="2">
    <source>
        <dbReference type="PROSITE" id="PS50112"/>
    </source>
</evidence>
<feature type="non-terminal residue" evidence="3">
    <location>
        <position position="1"/>
    </location>
</feature>
<dbReference type="Proteomes" id="UP000779574">
    <property type="component" value="Unassembled WGS sequence"/>
</dbReference>
<evidence type="ECO:0000313" key="3">
    <source>
        <dbReference type="EMBL" id="KAG9681052.1"/>
    </source>
</evidence>
<reference evidence="3" key="2">
    <citation type="submission" date="2021-08" db="EMBL/GenBank/DDBJ databases">
        <authorList>
            <person name="Gostincar C."/>
            <person name="Sun X."/>
            <person name="Song Z."/>
            <person name="Gunde-Cimerman N."/>
        </authorList>
    </citation>
    <scope>NUCLEOTIDE SEQUENCE</scope>
    <source>
        <strain evidence="3">EXF-9911</strain>
    </source>
</reference>
<evidence type="ECO:0000313" key="4">
    <source>
        <dbReference type="Proteomes" id="UP000779574"/>
    </source>
</evidence>
<name>A0A9P8E6L7_AURME</name>
<feature type="compositionally biased region" description="Acidic residues" evidence="1">
    <location>
        <begin position="234"/>
        <end position="243"/>
    </location>
</feature>
<dbReference type="OrthoDB" id="411251at2759"/>